<dbReference type="KEGG" id="kan:IMCC3317_40040"/>
<accession>A0A7L4ZQ25</accession>
<evidence type="ECO:0000259" key="1">
    <source>
        <dbReference type="Pfam" id="PF13590"/>
    </source>
</evidence>
<dbReference type="Pfam" id="PF13590">
    <property type="entry name" value="DUF4136"/>
    <property type="match status" value="1"/>
</dbReference>
<dbReference type="Proteomes" id="UP000464657">
    <property type="component" value="Chromosome"/>
</dbReference>
<dbReference type="OrthoDB" id="1430233at2"/>
<name>A0A7L4ZQ25_9FLAO</name>
<proteinExistence type="predicted"/>
<feature type="domain" description="DUF4136" evidence="1">
    <location>
        <begin position="21"/>
        <end position="168"/>
    </location>
</feature>
<evidence type="ECO:0000313" key="2">
    <source>
        <dbReference type="EMBL" id="QHI38610.1"/>
    </source>
</evidence>
<dbReference type="InterPro" id="IPR025411">
    <property type="entry name" value="DUF4136"/>
</dbReference>
<evidence type="ECO:0000313" key="3">
    <source>
        <dbReference type="Proteomes" id="UP000464657"/>
    </source>
</evidence>
<dbReference type="EMBL" id="CP019288">
    <property type="protein sequence ID" value="QHI38610.1"/>
    <property type="molecule type" value="Genomic_DNA"/>
</dbReference>
<gene>
    <name evidence="2" type="ORF">IMCC3317_40040</name>
</gene>
<protein>
    <recommendedName>
        <fullName evidence="1">DUF4136 domain-containing protein</fullName>
    </recommendedName>
</protein>
<dbReference type="PROSITE" id="PS51257">
    <property type="entry name" value="PROKAR_LIPOPROTEIN"/>
    <property type="match status" value="1"/>
</dbReference>
<keyword evidence="3" id="KW-1185">Reference proteome</keyword>
<dbReference type="AlphaFoldDB" id="A0A7L4ZQ25"/>
<dbReference type="RefSeq" id="WP_160131153.1">
    <property type="nucleotide sequence ID" value="NZ_CP019288.1"/>
</dbReference>
<dbReference type="Gene3D" id="3.30.160.670">
    <property type="match status" value="1"/>
</dbReference>
<reference evidence="2 3" key="1">
    <citation type="journal article" date="2013" name="Int. J. Syst. Evol. Microbiol.">
        <title>Kordia antarctica sp. nov., isolated from Antarctic seawater.</title>
        <authorList>
            <person name="Baek K."/>
            <person name="Choi A."/>
            <person name="Kang I."/>
            <person name="Lee K."/>
            <person name="Cho J.C."/>
        </authorList>
    </citation>
    <scope>NUCLEOTIDE SEQUENCE [LARGE SCALE GENOMIC DNA]</scope>
    <source>
        <strain evidence="2 3">IMCC3317</strain>
    </source>
</reference>
<sequence length="170" mass="19250">MKYVKMVLIAIVFVSCTAPRVVYDYDKNVNFATYKTYNFFPDIQTGLSELDNKRLFRQTDSILQSRGFVRTATPDFYINIETSAFEPNRNSGGVGVGIGSGGGGISVGLPIGSNKLNQQLVFDFIDVRKDELFWQAVAEGYYKENATPQEREAYFRMVLLKVLEDYPPKK</sequence>
<organism evidence="2 3">
    <name type="scientific">Kordia antarctica</name>
    <dbReference type="NCBI Taxonomy" id="1218801"/>
    <lineage>
        <taxon>Bacteria</taxon>
        <taxon>Pseudomonadati</taxon>
        <taxon>Bacteroidota</taxon>
        <taxon>Flavobacteriia</taxon>
        <taxon>Flavobacteriales</taxon>
        <taxon>Flavobacteriaceae</taxon>
        <taxon>Kordia</taxon>
    </lineage>
</organism>